<dbReference type="KEGG" id="mros:EHO51_14020"/>
<evidence type="ECO:0000313" key="3">
    <source>
        <dbReference type="Proteomes" id="UP000273982"/>
    </source>
</evidence>
<feature type="domain" description="Thiamine phosphate synthase/TenI" evidence="1">
    <location>
        <begin position="8"/>
        <end position="174"/>
    </location>
</feature>
<dbReference type="AlphaFoldDB" id="A0A3G8M6Y5"/>
<evidence type="ECO:0000313" key="2">
    <source>
        <dbReference type="EMBL" id="AZG77753.1"/>
    </source>
</evidence>
<dbReference type="EMBL" id="CP034086">
    <property type="protein sequence ID" value="AZG77753.1"/>
    <property type="molecule type" value="Genomic_DNA"/>
</dbReference>
<dbReference type="Gene3D" id="3.20.20.70">
    <property type="entry name" value="Aldolase class I"/>
    <property type="match status" value="1"/>
</dbReference>
<dbReference type="InterPro" id="IPR013785">
    <property type="entry name" value="Aldolase_TIM"/>
</dbReference>
<dbReference type="Proteomes" id="UP000273982">
    <property type="component" value="Chromosome"/>
</dbReference>
<organism evidence="2 3">
    <name type="scientific">Methylocystis rosea</name>
    <dbReference type="NCBI Taxonomy" id="173366"/>
    <lineage>
        <taxon>Bacteria</taxon>
        <taxon>Pseudomonadati</taxon>
        <taxon>Pseudomonadota</taxon>
        <taxon>Alphaproteobacteria</taxon>
        <taxon>Hyphomicrobiales</taxon>
        <taxon>Methylocystaceae</taxon>
        <taxon>Methylocystis</taxon>
    </lineage>
</organism>
<sequence length="203" mass="21067">MNDISPRLYLATPPLADAAAFAPALNEALAAGDVASLLIRFADADERGQEAIVRALAPGAQDKGVAVLVQAAPNVALRAGADGVHVSGCGEDLADAIKKLSPRYIVGAGDIETRDDAMRAGELSADYVMFSDLDREALVERVAWWAELFNTPCVARAESLDDVAPLVQAGADFVRLDDAVWSDARGPAAAVAEAQARLKGAGA</sequence>
<dbReference type="SUPFAM" id="SSF51391">
    <property type="entry name" value="Thiamin phosphate synthase"/>
    <property type="match status" value="1"/>
</dbReference>
<evidence type="ECO:0000259" key="1">
    <source>
        <dbReference type="Pfam" id="PF02581"/>
    </source>
</evidence>
<dbReference type="CDD" id="cd00564">
    <property type="entry name" value="TMP_TenI"/>
    <property type="match status" value="1"/>
</dbReference>
<gene>
    <name evidence="2" type="ORF">EHO51_14020</name>
</gene>
<dbReference type="GO" id="GO:0009228">
    <property type="term" value="P:thiamine biosynthetic process"/>
    <property type="evidence" value="ECO:0007669"/>
    <property type="project" value="UniProtKB-KW"/>
</dbReference>
<name>A0A3G8M6Y5_9HYPH</name>
<dbReference type="InterPro" id="IPR036206">
    <property type="entry name" value="ThiamineP_synth_sf"/>
</dbReference>
<dbReference type="RefSeq" id="WP_018406308.1">
    <property type="nucleotide sequence ID" value="NZ_CP034086.1"/>
</dbReference>
<reference evidence="2 3" key="1">
    <citation type="submission" date="2018-11" db="EMBL/GenBank/DDBJ databases">
        <title>Genome squencing of methanotrophic bacteria isolated from alkaline groundwater in Korea.</title>
        <authorList>
            <person name="Nguyen L.N."/>
        </authorList>
    </citation>
    <scope>NUCLEOTIDE SEQUENCE [LARGE SCALE GENOMIC DNA]</scope>
    <source>
        <strain evidence="2 3">GW6</strain>
    </source>
</reference>
<protein>
    <submittedName>
        <fullName evidence="2">Thiamine phosphate synthase</fullName>
    </submittedName>
</protein>
<accession>A0A3G8M6Y5</accession>
<dbReference type="InterPro" id="IPR022998">
    <property type="entry name" value="ThiamineP_synth_TenI"/>
</dbReference>
<proteinExistence type="predicted"/>
<dbReference type="Pfam" id="PF02581">
    <property type="entry name" value="TMP-TENI"/>
    <property type="match status" value="1"/>
</dbReference>